<evidence type="ECO:0000313" key="11">
    <source>
        <dbReference type="Proteomes" id="UP000189703"/>
    </source>
</evidence>
<evidence type="ECO:0000256" key="8">
    <source>
        <dbReference type="ARBA" id="ARBA00022840"/>
    </source>
</evidence>
<keyword evidence="4" id="KW-0441">Lipid A biosynthesis</keyword>
<proteinExistence type="inferred from homology"/>
<evidence type="ECO:0000256" key="6">
    <source>
        <dbReference type="ARBA" id="ARBA00022741"/>
    </source>
</evidence>
<feature type="transmembrane region" description="Helical" evidence="10">
    <location>
        <begin position="28"/>
        <end position="46"/>
    </location>
</feature>
<evidence type="ECO:0000256" key="5">
    <source>
        <dbReference type="ARBA" id="ARBA00022679"/>
    </source>
</evidence>
<dbReference type="GeneID" id="104612775"/>
<evidence type="ECO:0000256" key="10">
    <source>
        <dbReference type="SAM" id="Phobius"/>
    </source>
</evidence>
<keyword evidence="10" id="KW-0472">Membrane</keyword>
<keyword evidence="11" id="KW-1185">Reference proteome</keyword>
<dbReference type="OMA" id="RAFPDHH"/>
<dbReference type="AlphaFoldDB" id="A0A1U8BMR8"/>
<dbReference type="GO" id="GO:0009245">
    <property type="term" value="P:lipid A biosynthetic process"/>
    <property type="evidence" value="ECO:0007669"/>
    <property type="project" value="UniProtKB-KW"/>
</dbReference>
<name>A0A1U8BMR8_NELNU</name>
<evidence type="ECO:0000256" key="7">
    <source>
        <dbReference type="ARBA" id="ARBA00022777"/>
    </source>
</evidence>
<gene>
    <name evidence="12" type="primary">LOC104612775</name>
</gene>
<dbReference type="GO" id="GO:0016020">
    <property type="term" value="C:membrane"/>
    <property type="evidence" value="ECO:0007669"/>
    <property type="project" value="GOC"/>
</dbReference>
<accession>A0A1U8BMR8</accession>
<keyword evidence="9" id="KW-0443">Lipid metabolism</keyword>
<evidence type="ECO:0000256" key="4">
    <source>
        <dbReference type="ARBA" id="ARBA00022556"/>
    </source>
</evidence>
<dbReference type="RefSeq" id="XP_010278653.1">
    <property type="nucleotide sequence ID" value="XM_010280351.2"/>
</dbReference>
<keyword evidence="6" id="KW-0547">Nucleotide-binding</keyword>
<dbReference type="PANTHER" id="PTHR42724:SF1">
    <property type="entry name" value="TETRAACYLDISACCHARIDE 4'-KINASE, MITOCHONDRIAL-RELATED"/>
    <property type="match status" value="1"/>
</dbReference>
<keyword evidence="10" id="KW-0812">Transmembrane</keyword>
<dbReference type="EC" id="2.7.1.130" evidence="2"/>
<keyword evidence="10" id="KW-1133">Transmembrane helix</keyword>
<protein>
    <recommendedName>
        <fullName evidence="2">tetraacyldisaccharide 4'-kinase</fullName>
        <ecNumber evidence="2">2.7.1.130</ecNumber>
    </recommendedName>
</protein>
<evidence type="ECO:0000256" key="3">
    <source>
        <dbReference type="ARBA" id="ARBA00022516"/>
    </source>
</evidence>
<keyword evidence="8" id="KW-0067">ATP-binding</keyword>
<dbReference type="GO" id="GO:0009029">
    <property type="term" value="F:lipid-A 4'-kinase activity"/>
    <property type="evidence" value="ECO:0000318"/>
    <property type="project" value="GO_Central"/>
</dbReference>
<dbReference type="PANTHER" id="PTHR42724">
    <property type="entry name" value="TETRAACYLDISACCHARIDE 4'-KINASE"/>
    <property type="match status" value="1"/>
</dbReference>
<dbReference type="KEGG" id="nnu:104612775"/>
<organism evidence="11 12">
    <name type="scientific">Nelumbo nucifera</name>
    <name type="common">Sacred lotus</name>
    <dbReference type="NCBI Taxonomy" id="4432"/>
    <lineage>
        <taxon>Eukaryota</taxon>
        <taxon>Viridiplantae</taxon>
        <taxon>Streptophyta</taxon>
        <taxon>Embryophyta</taxon>
        <taxon>Tracheophyta</taxon>
        <taxon>Spermatophyta</taxon>
        <taxon>Magnoliopsida</taxon>
        <taxon>Proteales</taxon>
        <taxon>Nelumbonaceae</taxon>
        <taxon>Nelumbo</taxon>
    </lineage>
</organism>
<dbReference type="InterPro" id="IPR003758">
    <property type="entry name" value="LpxK"/>
</dbReference>
<dbReference type="FunCoup" id="A0A1U8BMR8">
    <property type="interactions" value="9"/>
</dbReference>
<dbReference type="STRING" id="4432.A0A1U8BMR8"/>
<dbReference type="Proteomes" id="UP000189703">
    <property type="component" value="Unplaced"/>
</dbReference>
<comment type="pathway">
    <text evidence="1">Glycolipid biosynthesis; lipid IV(A) biosynthesis; lipid IV(A) from (3R)-3-hydroxytetradecanoyl-[acyl-carrier-protein] and UDP-N-acetyl-alpha-D-glucosamine: step 6/6.</text>
</comment>
<evidence type="ECO:0000256" key="2">
    <source>
        <dbReference type="ARBA" id="ARBA00012071"/>
    </source>
</evidence>
<sequence length="397" mass="45389">MENLRRLVGEIAQTRRQDLPKLSPLQRSFIPLLSFSSIIYGFALFVRHQLYYFGFFHRHRLPVPVISVGNLTWGGNGKTPMVEFIAHWFIKSGVSPLILTRGYAGGDEAKMLQRHLIGTPAKIGVGANRIAIAACFFGRYGYLDSRSRKECFDRLHTDLNVEMRSNTDKIGAVILDDGLQHWRLHRDLEILMVNGMMPWGNGQLLPLGPLREPLSALSRADVAVIHNAEMVPSRELKDIELMIREVKKNLPIFLTKLAPSYFFEVKNYCSKLPLTVVSHMAVFCVSAIGFASAFVQEIEKMGPLYVDRLGFSDHHWFQYKDIVMMKQRLRKLQDEFGAMPIVVVTEKDYDRDPLILRLMDPYKVLVLCCQLQIVPSGGHTEKCFNKLLKQFMEVNFS</sequence>
<reference evidence="12" key="1">
    <citation type="submission" date="2025-08" db="UniProtKB">
        <authorList>
            <consortium name="RefSeq"/>
        </authorList>
    </citation>
    <scope>IDENTIFICATION</scope>
</reference>
<dbReference type="OrthoDB" id="10266567at2759"/>
<keyword evidence="3" id="KW-0444">Lipid biosynthesis</keyword>
<dbReference type="HAMAP" id="MF_00409">
    <property type="entry name" value="LpxK"/>
    <property type="match status" value="1"/>
</dbReference>
<evidence type="ECO:0000256" key="9">
    <source>
        <dbReference type="ARBA" id="ARBA00023098"/>
    </source>
</evidence>
<dbReference type="Pfam" id="PF02606">
    <property type="entry name" value="LpxK"/>
    <property type="match status" value="1"/>
</dbReference>
<dbReference type="UniPathway" id="UPA00359">
    <property type="reaction ID" value="UER00482"/>
</dbReference>
<dbReference type="eggNOG" id="ENOG502QRUA">
    <property type="taxonomic scope" value="Eukaryota"/>
</dbReference>
<keyword evidence="5" id="KW-0808">Transferase</keyword>
<evidence type="ECO:0000256" key="1">
    <source>
        <dbReference type="ARBA" id="ARBA00004870"/>
    </source>
</evidence>
<evidence type="ECO:0000313" key="12">
    <source>
        <dbReference type="RefSeq" id="XP_010278653.1"/>
    </source>
</evidence>
<dbReference type="InParanoid" id="A0A1U8BMR8"/>
<dbReference type="GO" id="GO:0005524">
    <property type="term" value="F:ATP binding"/>
    <property type="evidence" value="ECO:0007669"/>
    <property type="project" value="UniProtKB-KW"/>
</dbReference>
<keyword evidence="7" id="KW-0418">Kinase</keyword>